<feature type="signal peptide" evidence="5">
    <location>
        <begin position="1"/>
        <end position="23"/>
    </location>
</feature>
<dbReference type="PRINTS" id="PR00133">
    <property type="entry name" value="GLHYDRLASE3"/>
</dbReference>
<comment type="caution">
    <text evidence="7">The sequence shown here is derived from an EMBL/GenBank/DDBJ whole genome shotgun (WGS) entry which is preliminary data.</text>
</comment>
<evidence type="ECO:0000259" key="6">
    <source>
        <dbReference type="SMART" id="SM01217"/>
    </source>
</evidence>
<dbReference type="InterPro" id="IPR001764">
    <property type="entry name" value="Glyco_hydro_3_N"/>
</dbReference>
<dbReference type="PROSITE" id="PS00775">
    <property type="entry name" value="GLYCOSYL_HYDROL_F3"/>
    <property type="match status" value="1"/>
</dbReference>
<dbReference type="GO" id="GO:0008422">
    <property type="term" value="F:beta-glucosidase activity"/>
    <property type="evidence" value="ECO:0007669"/>
    <property type="project" value="UniProtKB-ARBA"/>
</dbReference>
<dbReference type="RefSeq" id="WP_121195543.1">
    <property type="nucleotide sequence ID" value="NZ_RBKU01000001.1"/>
</dbReference>
<dbReference type="Gene3D" id="3.20.20.300">
    <property type="entry name" value="Glycoside hydrolase, family 3, N-terminal domain"/>
    <property type="match status" value="1"/>
</dbReference>
<keyword evidence="5" id="KW-0732">Signal</keyword>
<dbReference type="InterPro" id="IPR036962">
    <property type="entry name" value="Glyco_hydro_3_N_sf"/>
</dbReference>
<evidence type="ECO:0000313" key="8">
    <source>
        <dbReference type="Proteomes" id="UP000268007"/>
    </source>
</evidence>
<evidence type="ECO:0000313" key="7">
    <source>
        <dbReference type="EMBL" id="RKR79942.1"/>
    </source>
</evidence>
<dbReference type="InterPro" id="IPR036881">
    <property type="entry name" value="Glyco_hydro_3_C_sf"/>
</dbReference>
<proteinExistence type="inferred from homology"/>
<organism evidence="7 8">
    <name type="scientific">Mucilaginibacter gracilis</name>
    <dbReference type="NCBI Taxonomy" id="423350"/>
    <lineage>
        <taxon>Bacteria</taxon>
        <taxon>Pseudomonadati</taxon>
        <taxon>Bacteroidota</taxon>
        <taxon>Sphingobacteriia</taxon>
        <taxon>Sphingobacteriales</taxon>
        <taxon>Sphingobacteriaceae</taxon>
        <taxon>Mucilaginibacter</taxon>
    </lineage>
</organism>
<accession>A0A495ITN9</accession>
<reference evidence="7 8" key="1">
    <citation type="submission" date="2018-10" db="EMBL/GenBank/DDBJ databases">
        <title>Genomic Encyclopedia of Archaeal and Bacterial Type Strains, Phase II (KMG-II): from individual species to whole genera.</title>
        <authorList>
            <person name="Goeker M."/>
        </authorList>
    </citation>
    <scope>NUCLEOTIDE SEQUENCE [LARGE SCALE GENOMIC DNA]</scope>
    <source>
        <strain evidence="7 8">DSM 18602</strain>
    </source>
</reference>
<sequence>MKINMLGYATVCAVIFCITTATAQTKPAMISDARIKALIRRMTLEEKIGMLHADSKFSSPGVKRLGVPQLMSDDGPLGVREEVKDDWAPAELTTDSATFFPNGSALAATWSPALARRFGVALGEETRARHKDVILAPAFNITRTPLNGRTYEYYSEDPFLNSQLAVAAVAGIQTQGVAACVKHYAVNNQETDRRKVNVLVSERALQEIYLPAFKAAITKGNAWVIMTAYNRFRGDFCSESSYLLQDLLRRQWGFMGVVMSDWGGTHSSVKAAKNGLDVEMGTDKPYGEYYFAKPLIDSVRLGYVSEKLIDEKVYHMLWVMYHTSMNRSKPTGSLNTASHAKAAYDIASEAIVLLKNEKNLLPLNTAVIKSLAVIGDNATLQFHRGGIGAGVKARYEVTNLQGLKNKFGRQVDIQFAQGYAPDYGAKYTDEQKEKAEKPNWDLIKQAADLAKNRDAAIVFIGGNREYESEGHDRTTLHLPFAEQELVNAVSAVNANTIVIVVGGAPYDLNEIKKNNHTIVWQWYNGCEGGNALADVLSGKVNPSGKMPFTFPVKLEDSPAHALHTFPYDNLNADYKEGILVGYRWFDSKKIEPLYPFGYGLSYANYVYSGLSADKGAYKPGEKITLTVQLKNTGKYGGKEVVQLYVAKENSEVERPEKELKAFTKVWVGAGKQVAVKIPVYVSDLAFFNEKTMKWEVEPGKYKFLVASSSKDVRQTKVITVN</sequence>
<evidence type="ECO:0000256" key="5">
    <source>
        <dbReference type="SAM" id="SignalP"/>
    </source>
</evidence>
<dbReference type="Pfam" id="PF14310">
    <property type="entry name" value="Fn3-like"/>
    <property type="match status" value="1"/>
</dbReference>
<evidence type="ECO:0000256" key="4">
    <source>
        <dbReference type="RuleBase" id="RU361161"/>
    </source>
</evidence>
<dbReference type="PANTHER" id="PTHR42715:SF10">
    <property type="entry name" value="BETA-GLUCOSIDASE"/>
    <property type="match status" value="1"/>
</dbReference>
<gene>
    <name evidence="7" type="ORF">BDD43_0028</name>
</gene>
<dbReference type="InterPro" id="IPR019800">
    <property type="entry name" value="Glyco_hydro_3_AS"/>
</dbReference>
<dbReference type="Gene3D" id="2.60.40.10">
    <property type="entry name" value="Immunoglobulins"/>
    <property type="match status" value="1"/>
</dbReference>
<dbReference type="Pfam" id="PF00933">
    <property type="entry name" value="Glyco_hydro_3"/>
    <property type="match status" value="1"/>
</dbReference>
<keyword evidence="2 4" id="KW-0378">Hydrolase</keyword>
<dbReference type="OrthoDB" id="9758670at2"/>
<dbReference type="InterPro" id="IPR050288">
    <property type="entry name" value="Cellulose_deg_GH3"/>
</dbReference>
<dbReference type="InterPro" id="IPR013783">
    <property type="entry name" value="Ig-like_fold"/>
</dbReference>
<dbReference type="AlphaFoldDB" id="A0A495ITN9"/>
<dbReference type="SUPFAM" id="SSF51445">
    <property type="entry name" value="(Trans)glycosidases"/>
    <property type="match status" value="1"/>
</dbReference>
<evidence type="ECO:0000256" key="3">
    <source>
        <dbReference type="ARBA" id="ARBA00023277"/>
    </source>
</evidence>
<comment type="similarity">
    <text evidence="1 4">Belongs to the glycosyl hydrolase 3 family.</text>
</comment>
<keyword evidence="4" id="KW-0326">Glycosidase</keyword>
<dbReference type="EMBL" id="RBKU01000001">
    <property type="protein sequence ID" value="RKR79942.1"/>
    <property type="molecule type" value="Genomic_DNA"/>
</dbReference>
<protein>
    <submittedName>
        <fullName evidence="7">Beta-glucosidase</fullName>
    </submittedName>
</protein>
<dbReference type="InterPro" id="IPR026891">
    <property type="entry name" value="Fn3-like"/>
</dbReference>
<dbReference type="PANTHER" id="PTHR42715">
    <property type="entry name" value="BETA-GLUCOSIDASE"/>
    <property type="match status" value="1"/>
</dbReference>
<evidence type="ECO:0000256" key="1">
    <source>
        <dbReference type="ARBA" id="ARBA00005336"/>
    </source>
</evidence>
<dbReference type="Proteomes" id="UP000268007">
    <property type="component" value="Unassembled WGS sequence"/>
</dbReference>
<dbReference type="InterPro" id="IPR002772">
    <property type="entry name" value="Glyco_hydro_3_C"/>
</dbReference>
<dbReference type="Pfam" id="PF01915">
    <property type="entry name" value="Glyco_hydro_3_C"/>
    <property type="match status" value="1"/>
</dbReference>
<dbReference type="SUPFAM" id="SSF52279">
    <property type="entry name" value="Beta-D-glucan exohydrolase, C-terminal domain"/>
    <property type="match status" value="1"/>
</dbReference>
<feature type="chain" id="PRO_5019725838" evidence="5">
    <location>
        <begin position="24"/>
        <end position="721"/>
    </location>
</feature>
<dbReference type="GO" id="GO:0005975">
    <property type="term" value="P:carbohydrate metabolic process"/>
    <property type="evidence" value="ECO:0007669"/>
    <property type="project" value="InterPro"/>
</dbReference>
<dbReference type="SMART" id="SM01217">
    <property type="entry name" value="Fn3_like"/>
    <property type="match status" value="1"/>
</dbReference>
<feature type="domain" description="Fibronectin type III-like" evidence="6">
    <location>
        <begin position="639"/>
        <end position="709"/>
    </location>
</feature>
<keyword evidence="3" id="KW-0119">Carbohydrate metabolism</keyword>
<name>A0A495ITN9_9SPHI</name>
<dbReference type="InterPro" id="IPR017853">
    <property type="entry name" value="GH"/>
</dbReference>
<evidence type="ECO:0000256" key="2">
    <source>
        <dbReference type="ARBA" id="ARBA00022801"/>
    </source>
</evidence>
<dbReference type="FunFam" id="2.60.40.10:FF:000495">
    <property type="entry name" value="Periplasmic beta-glucosidase"/>
    <property type="match status" value="1"/>
</dbReference>
<keyword evidence="8" id="KW-1185">Reference proteome</keyword>
<dbReference type="Gene3D" id="3.40.50.1700">
    <property type="entry name" value="Glycoside hydrolase family 3 C-terminal domain"/>
    <property type="match status" value="1"/>
</dbReference>